<dbReference type="Proteomes" id="UP000268436">
    <property type="component" value="Unassembled WGS sequence"/>
</dbReference>
<accession>A0A3S9QDC9</accession>
<name>A0A3S9QDC9_MORCA</name>
<reference evidence="3 4" key="1">
    <citation type="submission" date="2018-12" db="EMBL/GenBank/DDBJ databases">
        <title>Persistence of Moraxella catarrhalis in Chronic Obstructive Pulmonary Disease and Regulation of the Hag/MID Adhesin.</title>
        <authorList>
            <person name="Murphy T."/>
            <person name="Zhao X."/>
            <person name="Vyas G."/>
            <person name="Aluvathingal J."/>
            <person name="Nadendla S."/>
            <person name="Tallon L."/>
            <person name="Tettelin H."/>
        </authorList>
    </citation>
    <scope>NUCLEOTIDE SEQUENCE [LARGE SCALE GENOMIC DNA]</scope>
    <source>
        <strain evidence="2 3">173P27B1</strain>
        <strain evidence="1 4">46P58B1</strain>
    </source>
</reference>
<evidence type="ECO:0000313" key="4">
    <source>
        <dbReference type="Proteomes" id="UP000280228"/>
    </source>
</evidence>
<dbReference type="AlphaFoldDB" id="A0A3S9QDC9"/>
<proteinExistence type="predicted"/>
<dbReference type="EMBL" id="RYER01000021">
    <property type="protein sequence ID" value="RUO13506.1"/>
    <property type="molecule type" value="Genomic_DNA"/>
</dbReference>
<evidence type="ECO:0000313" key="1">
    <source>
        <dbReference type="EMBL" id="AZQ92741.1"/>
    </source>
</evidence>
<sequence length="48" mass="5794">MLLFDWAVFGMTDIVNRYQANTPFDRVIFRLYHKFMRTLKGFDGGFWA</sequence>
<dbReference type="Proteomes" id="UP000280228">
    <property type="component" value="Chromosome"/>
</dbReference>
<protein>
    <submittedName>
        <fullName evidence="1">Uncharacterized protein</fullName>
    </submittedName>
</protein>
<evidence type="ECO:0000313" key="2">
    <source>
        <dbReference type="EMBL" id="RUO13506.1"/>
    </source>
</evidence>
<gene>
    <name evidence="1" type="ORF">EJK53_0661</name>
    <name evidence="2" type="ORF">EJK54_0272</name>
</gene>
<evidence type="ECO:0000313" key="3">
    <source>
        <dbReference type="Proteomes" id="UP000268436"/>
    </source>
</evidence>
<keyword evidence="3" id="KW-1185">Reference proteome</keyword>
<organism evidence="1 4">
    <name type="scientific">Moraxella catarrhalis</name>
    <name type="common">Branhamella catarrhalis</name>
    <dbReference type="NCBI Taxonomy" id="480"/>
    <lineage>
        <taxon>Bacteria</taxon>
        <taxon>Pseudomonadati</taxon>
        <taxon>Pseudomonadota</taxon>
        <taxon>Gammaproteobacteria</taxon>
        <taxon>Moraxellales</taxon>
        <taxon>Moraxellaceae</taxon>
        <taxon>Moraxella</taxon>
    </lineage>
</organism>
<dbReference type="EMBL" id="CP034662">
    <property type="protein sequence ID" value="AZQ92741.1"/>
    <property type="molecule type" value="Genomic_DNA"/>
</dbReference>